<dbReference type="PANTHER" id="PTHR15571">
    <property type="entry name" value="GEM-ASSOCIATED PROTEIN 4"/>
    <property type="match status" value="1"/>
</dbReference>
<dbReference type="OrthoDB" id="9875414at2759"/>
<dbReference type="GO" id="GO:0032797">
    <property type="term" value="C:SMN complex"/>
    <property type="evidence" value="ECO:0007669"/>
    <property type="project" value="InterPro"/>
</dbReference>
<evidence type="ECO:0000256" key="1">
    <source>
        <dbReference type="SAM" id="MobiDB-lite"/>
    </source>
</evidence>
<feature type="compositionally biased region" description="Basic and acidic residues" evidence="1">
    <location>
        <begin position="200"/>
        <end position="209"/>
    </location>
</feature>
<feature type="region of interest" description="Disordered" evidence="1">
    <location>
        <begin position="193"/>
        <end position="215"/>
    </location>
</feature>
<accession>A0A9Q0XD62</accession>
<comment type="caution">
    <text evidence="2">The sequence shown here is derived from an EMBL/GenBank/DDBJ whole genome shotgun (WGS) entry which is preliminary data.</text>
</comment>
<proteinExistence type="predicted"/>
<evidence type="ECO:0000313" key="3">
    <source>
        <dbReference type="Proteomes" id="UP001142489"/>
    </source>
</evidence>
<dbReference type="GO" id="GO:0006364">
    <property type="term" value="P:rRNA processing"/>
    <property type="evidence" value="ECO:0007669"/>
    <property type="project" value="InterPro"/>
</dbReference>
<evidence type="ECO:0000313" key="2">
    <source>
        <dbReference type="EMBL" id="KAJ7308822.1"/>
    </source>
</evidence>
<dbReference type="InterPro" id="IPR033265">
    <property type="entry name" value="GEMIN4"/>
</dbReference>
<dbReference type="GO" id="GO:0000387">
    <property type="term" value="P:spliceosomal snRNP assembly"/>
    <property type="evidence" value="ECO:0007669"/>
    <property type="project" value="InterPro"/>
</dbReference>
<protein>
    <recommendedName>
        <fullName evidence="4">Gem-associated protein 4</fullName>
    </recommendedName>
</protein>
<dbReference type="EMBL" id="JAPFRF010000017">
    <property type="protein sequence ID" value="KAJ7308822.1"/>
    <property type="molecule type" value="Genomic_DNA"/>
</dbReference>
<dbReference type="AlphaFoldDB" id="A0A9Q0XD62"/>
<gene>
    <name evidence="2" type="ORF">JRQ81_008091</name>
</gene>
<reference evidence="2" key="1">
    <citation type="journal article" date="2023" name="DNA Res.">
        <title>Chromosome-level genome assembly of Phrynocephalus forsythii using third-generation DNA sequencing and Hi-C analysis.</title>
        <authorList>
            <person name="Qi Y."/>
            <person name="Zhao W."/>
            <person name="Zhao Y."/>
            <person name="Niu C."/>
            <person name="Cao S."/>
            <person name="Zhang Y."/>
        </authorList>
    </citation>
    <scope>NUCLEOTIDE SEQUENCE</scope>
    <source>
        <tissue evidence="2">Muscle</tissue>
    </source>
</reference>
<sequence>MALPWPVTICGDVTVLHGGFLLASRLCHPKPLSELTKADWPVVGKPIVEALQEICTSYSAYPPQPEAWKEKAAVVLWSKILSSDPSGPAFSANQRWKDDPFFSAANAIPEVNRTVLYELFKALGASRLFARLLRVLPDPVGRREAEALVEYMAKDTSPDDAAFFLNVWGELMKQKDGAEDRLTAMFRAATRQYLPDPDEADRPPKRFKGDPPPLTGPSSVAVGILPVLTEGLKLIKESIVPAKMKCHAVANLLEALSISLAPHSQPEELPVRTYLDKISSVVTLWSSDGENPCRDQGLEQRVKEAERSVSILSVAQGSGEASLVDFAFLRSLLEEWSPDLQGILRDPQQICYESYRLLDRLASLEKILASYAEPDPLQTKKVSELAEFVVDFSKKINPESWSKTADRDLVASVAAVIIDKRMDRHAEVCAVFAAEKDWALSREWVACLGRNKDLFQTPELVLRLLETAVEGGRSTGRFEQQTGAAKVLLECYSQLPLADQNAVVAGVLAAWSRRGLSATWAAFSEGFQEELNVAFNQIIQSASGDGFQKAVASVARLVVLNPEATVKKVVHLAVANLGTHRFLAEILRSFPALRFREPTEAPGESAGLVMSCLKEAVWGRLSSAKEKEQFLEFLVYLLQPNGAGPLLQLAEVTRHLVLPSLKSDSPSVELSLRILDQLLRVSSEEGWIQSCHPFPLLLALCRLLDGFGHYWHAPAGQRPCPLEAKDLVADNLGRLAEALVAQKEAVPPELWTQSVSWLHKKTQALDWTVGLRLKGVFGQHFKNEAPATLFEVCQLPGEEWAACPSPSYGAGSGLLAWMECCCVSTALQEEMLARLAVNVDNPEEVNLFSKGFIVALVQVFPWCSHGEWRRLVHVIRNLLDKEVLYVPYSLEYVHHLPLLDLRPFAFHLRFSVLMLRAFQFLCGASGATWLPGEAWKHVSKLYCLGVSDLLGSLKGLAQGQGLSPEGKPAARALSFVYIQVFCHALHVAAMLPEEAPDEGPVLLALEVLARYETLHDADEAPGSALRKANERHFLASVAENITHAELRAMILQKLRKM</sequence>
<name>A0A9Q0XD62_9SAUR</name>
<organism evidence="2 3">
    <name type="scientific">Phrynocephalus forsythii</name>
    <dbReference type="NCBI Taxonomy" id="171643"/>
    <lineage>
        <taxon>Eukaryota</taxon>
        <taxon>Metazoa</taxon>
        <taxon>Chordata</taxon>
        <taxon>Craniata</taxon>
        <taxon>Vertebrata</taxon>
        <taxon>Euteleostomi</taxon>
        <taxon>Lepidosauria</taxon>
        <taxon>Squamata</taxon>
        <taxon>Bifurcata</taxon>
        <taxon>Unidentata</taxon>
        <taxon>Episquamata</taxon>
        <taxon>Toxicofera</taxon>
        <taxon>Iguania</taxon>
        <taxon>Acrodonta</taxon>
        <taxon>Agamidae</taxon>
        <taxon>Agaminae</taxon>
        <taxon>Phrynocephalus</taxon>
    </lineage>
</organism>
<dbReference type="PANTHER" id="PTHR15571:SF2">
    <property type="entry name" value="GEM-ASSOCIATED PROTEIN 4"/>
    <property type="match status" value="1"/>
</dbReference>
<keyword evidence="3" id="KW-1185">Reference proteome</keyword>
<dbReference type="Proteomes" id="UP001142489">
    <property type="component" value="Unassembled WGS sequence"/>
</dbReference>
<evidence type="ECO:0008006" key="4">
    <source>
        <dbReference type="Google" id="ProtNLM"/>
    </source>
</evidence>